<reference evidence="2 3" key="2">
    <citation type="journal article" date="2017" name="Nature">
        <title>The Apostasia genome and the evolution of orchids.</title>
        <authorList>
            <person name="Zhang G.Q."/>
            <person name="Liu K.W."/>
            <person name="Li Z."/>
            <person name="Lohaus R."/>
            <person name="Hsiao Y.Y."/>
            <person name="Niu S.C."/>
            <person name="Wang J.Y."/>
            <person name="Lin Y.C."/>
            <person name="Xu Q."/>
            <person name="Chen L.J."/>
            <person name="Yoshida K."/>
            <person name="Fujiwara S."/>
            <person name="Wang Z.W."/>
            <person name="Zhang Y.Q."/>
            <person name="Mitsuda N."/>
            <person name="Wang M."/>
            <person name="Liu G.H."/>
            <person name="Pecoraro L."/>
            <person name="Huang H.X."/>
            <person name="Xiao X.J."/>
            <person name="Lin M."/>
            <person name="Wu X.Y."/>
            <person name="Wu W.L."/>
            <person name="Chen Y.Y."/>
            <person name="Chang S.B."/>
            <person name="Sakamoto S."/>
            <person name="Ohme-Takagi M."/>
            <person name="Yagi M."/>
            <person name="Zeng S.J."/>
            <person name="Shen C.Y."/>
            <person name="Yeh C.M."/>
            <person name="Luo Y.B."/>
            <person name="Tsai W.C."/>
            <person name="Van de Peer Y."/>
            <person name="Liu Z.J."/>
        </authorList>
    </citation>
    <scope>NUCLEOTIDE SEQUENCE [LARGE SCALE GENOMIC DNA]</scope>
    <source>
        <tissue evidence="2">The whole plant</tissue>
    </source>
</reference>
<protein>
    <submittedName>
        <fullName evidence="2">Uncharacterized protein</fullName>
    </submittedName>
</protein>
<dbReference type="AlphaFoldDB" id="A0A2I0WJ71"/>
<evidence type="ECO:0000313" key="2">
    <source>
        <dbReference type="EMBL" id="PKU75715.1"/>
    </source>
</evidence>
<feature type="compositionally biased region" description="Basic and acidic residues" evidence="1">
    <location>
        <begin position="39"/>
        <end position="49"/>
    </location>
</feature>
<accession>A0A2I0WJ71</accession>
<evidence type="ECO:0000313" key="3">
    <source>
        <dbReference type="Proteomes" id="UP000233837"/>
    </source>
</evidence>
<dbReference type="Proteomes" id="UP000233837">
    <property type="component" value="Unassembled WGS sequence"/>
</dbReference>
<name>A0A2I0WJ71_9ASPA</name>
<sequence length="82" mass="9243">MARKHMEMLSKTPPTAPIANPNQDLIGILLAKSKGKKVERKEFDEKSSFHQEPPSTTSRKGEIGFSNGRQQKGSFIVEVMEW</sequence>
<organism evidence="2 3">
    <name type="scientific">Dendrobium catenatum</name>
    <dbReference type="NCBI Taxonomy" id="906689"/>
    <lineage>
        <taxon>Eukaryota</taxon>
        <taxon>Viridiplantae</taxon>
        <taxon>Streptophyta</taxon>
        <taxon>Embryophyta</taxon>
        <taxon>Tracheophyta</taxon>
        <taxon>Spermatophyta</taxon>
        <taxon>Magnoliopsida</taxon>
        <taxon>Liliopsida</taxon>
        <taxon>Asparagales</taxon>
        <taxon>Orchidaceae</taxon>
        <taxon>Epidendroideae</taxon>
        <taxon>Malaxideae</taxon>
        <taxon>Dendrobiinae</taxon>
        <taxon>Dendrobium</taxon>
    </lineage>
</organism>
<evidence type="ECO:0000256" key="1">
    <source>
        <dbReference type="SAM" id="MobiDB-lite"/>
    </source>
</evidence>
<keyword evidence="3" id="KW-1185">Reference proteome</keyword>
<proteinExistence type="predicted"/>
<gene>
    <name evidence="2" type="ORF">MA16_Dca015595</name>
</gene>
<reference evidence="2 3" key="1">
    <citation type="journal article" date="2016" name="Sci. Rep.">
        <title>The Dendrobium catenatum Lindl. genome sequence provides insights into polysaccharide synthase, floral development and adaptive evolution.</title>
        <authorList>
            <person name="Zhang G.Q."/>
            <person name="Xu Q."/>
            <person name="Bian C."/>
            <person name="Tsai W.C."/>
            <person name="Yeh C.M."/>
            <person name="Liu K.W."/>
            <person name="Yoshida K."/>
            <person name="Zhang L.S."/>
            <person name="Chang S.B."/>
            <person name="Chen F."/>
            <person name="Shi Y."/>
            <person name="Su Y.Y."/>
            <person name="Zhang Y.Q."/>
            <person name="Chen L.J."/>
            <person name="Yin Y."/>
            <person name="Lin M."/>
            <person name="Huang H."/>
            <person name="Deng H."/>
            <person name="Wang Z.W."/>
            <person name="Zhu S.L."/>
            <person name="Zhao X."/>
            <person name="Deng C."/>
            <person name="Niu S.C."/>
            <person name="Huang J."/>
            <person name="Wang M."/>
            <person name="Liu G.H."/>
            <person name="Yang H.J."/>
            <person name="Xiao X.J."/>
            <person name="Hsiao Y.Y."/>
            <person name="Wu W.L."/>
            <person name="Chen Y.Y."/>
            <person name="Mitsuda N."/>
            <person name="Ohme-Takagi M."/>
            <person name="Luo Y.B."/>
            <person name="Van de Peer Y."/>
            <person name="Liu Z.J."/>
        </authorList>
    </citation>
    <scope>NUCLEOTIDE SEQUENCE [LARGE SCALE GENOMIC DNA]</scope>
    <source>
        <tissue evidence="2">The whole plant</tissue>
    </source>
</reference>
<feature type="region of interest" description="Disordered" evidence="1">
    <location>
        <begin position="1"/>
        <end position="21"/>
    </location>
</feature>
<feature type="region of interest" description="Disordered" evidence="1">
    <location>
        <begin position="37"/>
        <end position="70"/>
    </location>
</feature>
<dbReference type="EMBL" id="KZ502577">
    <property type="protein sequence ID" value="PKU75715.1"/>
    <property type="molecule type" value="Genomic_DNA"/>
</dbReference>